<reference evidence="2" key="1">
    <citation type="submission" date="2021-01" db="EMBL/GenBank/DDBJ databases">
        <title>Whole genome shotgun sequence of Rhizocola hellebori NBRC 109834.</title>
        <authorList>
            <person name="Komaki H."/>
            <person name="Tamura T."/>
        </authorList>
    </citation>
    <scope>NUCLEOTIDE SEQUENCE</scope>
    <source>
        <strain evidence="2">NBRC 109834</strain>
    </source>
</reference>
<dbReference type="Proteomes" id="UP000612899">
    <property type="component" value="Unassembled WGS sequence"/>
</dbReference>
<organism evidence="2 3">
    <name type="scientific">Rhizocola hellebori</name>
    <dbReference type="NCBI Taxonomy" id="1392758"/>
    <lineage>
        <taxon>Bacteria</taxon>
        <taxon>Bacillati</taxon>
        <taxon>Actinomycetota</taxon>
        <taxon>Actinomycetes</taxon>
        <taxon>Micromonosporales</taxon>
        <taxon>Micromonosporaceae</taxon>
        <taxon>Rhizocola</taxon>
    </lineage>
</organism>
<proteinExistence type="predicted"/>
<accession>A0A8J3VJG5</accession>
<evidence type="ECO:0000256" key="1">
    <source>
        <dbReference type="SAM" id="Phobius"/>
    </source>
</evidence>
<keyword evidence="1" id="KW-0812">Transmembrane</keyword>
<evidence type="ECO:0000313" key="2">
    <source>
        <dbReference type="EMBL" id="GIH08665.1"/>
    </source>
</evidence>
<gene>
    <name evidence="2" type="ORF">Rhe02_67320</name>
</gene>
<dbReference type="EMBL" id="BONY01000053">
    <property type="protein sequence ID" value="GIH08665.1"/>
    <property type="molecule type" value="Genomic_DNA"/>
</dbReference>
<evidence type="ECO:0000313" key="3">
    <source>
        <dbReference type="Proteomes" id="UP000612899"/>
    </source>
</evidence>
<dbReference type="AlphaFoldDB" id="A0A8J3VJG5"/>
<keyword evidence="1" id="KW-1133">Transmembrane helix</keyword>
<sequence>MQDMLLPELLVLALSVPLWMAWRVSGSPVYPSQVLAFSTRQRLAITVDNGNHVIAYLATTRRWRALGLAMGVVASVLTGLPAISINSLPLLAGWFAGALIAELRVLPPPSGPQRMAFVTRRKLSTYVSPPGRALFRVAAVLIVPIGLISPMRTLPWTVGALAVVALVLVIQRRVLDRPQPAGSPDLIAADDAIRSRSLNVLAGGGTALILFLVLGQLFKLGLDPVLAFVGYVLVAILGWAVATSRWLVLRAA</sequence>
<comment type="caution">
    <text evidence="2">The sequence shown here is derived from an EMBL/GenBank/DDBJ whole genome shotgun (WGS) entry which is preliminary data.</text>
</comment>
<feature type="transmembrane region" description="Helical" evidence="1">
    <location>
        <begin position="198"/>
        <end position="218"/>
    </location>
</feature>
<keyword evidence="3" id="KW-1185">Reference proteome</keyword>
<dbReference type="RefSeq" id="WP_203912415.1">
    <property type="nucleotide sequence ID" value="NZ_BONY01000053.1"/>
</dbReference>
<feature type="transmembrane region" description="Helical" evidence="1">
    <location>
        <begin position="65"/>
        <end position="83"/>
    </location>
</feature>
<keyword evidence="1" id="KW-0472">Membrane</keyword>
<feature type="transmembrane region" description="Helical" evidence="1">
    <location>
        <begin position="224"/>
        <end position="248"/>
    </location>
</feature>
<protein>
    <submittedName>
        <fullName evidence="2">Uncharacterized protein</fullName>
    </submittedName>
</protein>
<feature type="transmembrane region" description="Helical" evidence="1">
    <location>
        <begin position="153"/>
        <end position="170"/>
    </location>
</feature>
<name>A0A8J3VJG5_9ACTN</name>